<keyword evidence="1" id="KW-0805">Transcription regulation</keyword>
<sequence>MPRPQNGGPIRGVRGSRPSGKVTIEHVAEKAGVSIATVSRVLNGIDKKVSGETIERVRSVIAEMGYRPTRVGRALRRLESHLVGMLIPDTTNAFYAAIAHSVESALRADSTAMILCNTAENPAVQDAYLEEMEGHLARGIALLGAVPSPGLERLVAAATPLVFINRKPPMAGGGPFVGIDNYAAGREIGQHFVERNYQRCAVIHGPSGSSASRERFEGFRDGLAAAGVRLDDRGVHEAALTMSAGYSAAVELLDRQPLPRAIFCGNDLIAYGVHRRCREVNLRVPADVALFGFDDNPLNEWLAPWLSTVHVPYDQFGPATQRVFQRLWDAKPGIRQHQELLPYRLVFRSSA</sequence>
<dbReference type="EMBL" id="CP042582">
    <property type="protein sequence ID" value="QEX24186.1"/>
    <property type="molecule type" value="Genomic_DNA"/>
</dbReference>
<organism evidence="6 7">
    <name type="scientific">Hypericibacter adhaerens</name>
    <dbReference type="NCBI Taxonomy" id="2602016"/>
    <lineage>
        <taxon>Bacteria</taxon>
        <taxon>Pseudomonadati</taxon>
        <taxon>Pseudomonadota</taxon>
        <taxon>Alphaproteobacteria</taxon>
        <taxon>Rhodospirillales</taxon>
        <taxon>Dongiaceae</taxon>
        <taxon>Hypericibacter</taxon>
    </lineage>
</organism>
<dbReference type="AlphaFoldDB" id="A0A5J6N9K3"/>
<evidence type="ECO:0000313" key="7">
    <source>
        <dbReference type="Proteomes" id="UP000325797"/>
    </source>
</evidence>
<proteinExistence type="predicted"/>
<dbReference type="Pfam" id="PF00356">
    <property type="entry name" value="LacI"/>
    <property type="match status" value="1"/>
</dbReference>
<dbReference type="Pfam" id="PF13377">
    <property type="entry name" value="Peripla_BP_3"/>
    <property type="match status" value="1"/>
</dbReference>
<dbReference type="SUPFAM" id="SSF53822">
    <property type="entry name" value="Periplasmic binding protein-like I"/>
    <property type="match status" value="1"/>
</dbReference>
<evidence type="ECO:0000259" key="5">
    <source>
        <dbReference type="PROSITE" id="PS50932"/>
    </source>
</evidence>
<dbReference type="Gene3D" id="3.40.50.2300">
    <property type="match status" value="2"/>
</dbReference>
<gene>
    <name evidence="6" type="ORF">FRZ61_41270</name>
</gene>
<dbReference type="PROSITE" id="PS50932">
    <property type="entry name" value="HTH_LACI_2"/>
    <property type="match status" value="1"/>
</dbReference>
<evidence type="ECO:0000256" key="4">
    <source>
        <dbReference type="SAM" id="MobiDB-lite"/>
    </source>
</evidence>
<dbReference type="Gene3D" id="1.10.260.40">
    <property type="entry name" value="lambda repressor-like DNA-binding domains"/>
    <property type="match status" value="1"/>
</dbReference>
<accession>A0A5J6N9K3</accession>
<dbReference type="GO" id="GO:0000976">
    <property type="term" value="F:transcription cis-regulatory region binding"/>
    <property type="evidence" value="ECO:0007669"/>
    <property type="project" value="TreeGrafter"/>
</dbReference>
<name>A0A5J6N9K3_9PROT</name>
<dbReference type="CDD" id="cd01392">
    <property type="entry name" value="HTH_LacI"/>
    <property type="match status" value="1"/>
</dbReference>
<keyword evidence="3" id="KW-0804">Transcription</keyword>
<keyword evidence="2" id="KW-0238">DNA-binding</keyword>
<dbReference type="InterPro" id="IPR010982">
    <property type="entry name" value="Lambda_DNA-bd_dom_sf"/>
</dbReference>
<dbReference type="PANTHER" id="PTHR30146">
    <property type="entry name" value="LACI-RELATED TRANSCRIPTIONAL REPRESSOR"/>
    <property type="match status" value="1"/>
</dbReference>
<dbReference type="GO" id="GO:0003700">
    <property type="term" value="F:DNA-binding transcription factor activity"/>
    <property type="evidence" value="ECO:0007669"/>
    <property type="project" value="TreeGrafter"/>
</dbReference>
<dbReference type="SUPFAM" id="SSF47413">
    <property type="entry name" value="lambda repressor-like DNA-binding domains"/>
    <property type="match status" value="1"/>
</dbReference>
<feature type="domain" description="HTH lacI-type" evidence="5">
    <location>
        <begin position="22"/>
        <end position="77"/>
    </location>
</feature>
<dbReference type="Proteomes" id="UP000325797">
    <property type="component" value="Chromosome"/>
</dbReference>
<dbReference type="PRINTS" id="PR00036">
    <property type="entry name" value="HTHLACI"/>
</dbReference>
<dbReference type="InterPro" id="IPR000843">
    <property type="entry name" value="HTH_LacI"/>
</dbReference>
<dbReference type="SMART" id="SM00354">
    <property type="entry name" value="HTH_LACI"/>
    <property type="match status" value="1"/>
</dbReference>
<dbReference type="InterPro" id="IPR046335">
    <property type="entry name" value="LacI/GalR-like_sensor"/>
</dbReference>
<protein>
    <submittedName>
        <fullName evidence="6">LacI family transcriptional regulator</fullName>
    </submittedName>
</protein>
<dbReference type="PANTHER" id="PTHR30146:SF109">
    <property type="entry name" value="HTH-TYPE TRANSCRIPTIONAL REGULATOR GALS"/>
    <property type="match status" value="1"/>
</dbReference>
<dbReference type="CDD" id="cd06267">
    <property type="entry name" value="PBP1_LacI_sugar_binding-like"/>
    <property type="match status" value="1"/>
</dbReference>
<evidence type="ECO:0000256" key="1">
    <source>
        <dbReference type="ARBA" id="ARBA00023015"/>
    </source>
</evidence>
<dbReference type="RefSeq" id="WP_191909126.1">
    <property type="nucleotide sequence ID" value="NZ_CP042582.1"/>
</dbReference>
<reference evidence="6 7" key="1">
    <citation type="submission" date="2019-08" db="EMBL/GenBank/DDBJ databases">
        <title>Hyperibacter terrae gen. nov., sp. nov. and Hyperibacter viscosus sp. nov., two new members in the family Rhodospirillaceae isolated from the rhizosphere of Hypericum perforatum.</title>
        <authorList>
            <person name="Noviana Z."/>
        </authorList>
    </citation>
    <scope>NUCLEOTIDE SEQUENCE [LARGE SCALE GENOMIC DNA]</scope>
    <source>
        <strain evidence="6 7">R5959</strain>
    </source>
</reference>
<evidence type="ECO:0000256" key="2">
    <source>
        <dbReference type="ARBA" id="ARBA00023125"/>
    </source>
</evidence>
<feature type="region of interest" description="Disordered" evidence="4">
    <location>
        <begin position="1"/>
        <end position="20"/>
    </location>
</feature>
<dbReference type="KEGG" id="hadh:FRZ61_41270"/>
<dbReference type="InterPro" id="IPR028082">
    <property type="entry name" value="Peripla_BP_I"/>
</dbReference>
<keyword evidence="7" id="KW-1185">Reference proteome</keyword>
<evidence type="ECO:0000313" key="6">
    <source>
        <dbReference type="EMBL" id="QEX24186.1"/>
    </source>
</evidence>
<evidence type="ECO:0000256" key="3">
    <source>
        <dbReference type="ARBA" id="ARBA00023163"/>
    </source>
</evidence>